<keyword evidence="4" id="KW-1185">Reference proteome</keyword>
<feature type="transmembrane region" description="Helical" evidence="2">
    <location>
        <begin position="130"/>
        <end position="152"/>
    </location>
</feature>
<keyword evidence="2" id="KW-0472">Membrane</keyword>
<protein>
    <submittedName>
        <fullName evidence="3">Uncharacterized protein</fullName>
    </submittedName>
</protein>
<dbReference type="PANTHER" id="PTHR37314">
    <property type="entry name" value="SLR0142 PROTEIN"/>
    <property type="match status" value="1"/>
</dbReference>
<dbReference type="OMA" id="DFARTNT"/>
<dbReference type="PANTHER" id="PTHR37314:SF4">
    <property type="entry name" value="UPF0700 TRANSMEMBRANE PROTEIN YOAK"/>
    <property type="match status" value="1"/>
</dbReference>
<keyword evidence="2" id="KW-1133">Transmembrane helix</keyword>
<evidence type="ECO:0000256" key="1">
    <source>
        <dbReference type="SAM" id="MobiDB-lite"/>
    </source>
</evidence>
<organism evidence="3 4">
    <name type="scientific">Batrachochytrium dendrobatidis (strain JAM81 / FGSC 10211)</name>
    <name type="common">Frog chytrid fungus</name>
    <dbReference type="NCBI Taxonomy" id="684364"/>
    <lineage>
        <taxon>Eukaryota</taxon>
        <taxon>Fungi</taxon>
        <taxon>Fungi incertae sedis</taxon>
        <taxon>Chytridiomycota</taxon>
        <taxon>Chytridiomycota incertae sedis</taxon>
        <taxon>Chytridiomycetes</taxon>
        <taxon>Rhizophydiales</taxon>
        <taxon>Rhizophydiales incertae sedis</taxon>
        <taxon>Batrachochytrium</taxon>
    </lineage>
</organism>
<feature type="region of interest" description="Disordered" evidence="1">
    <location>
        <begin position="313"/>
        <end position="350"/>
    </location>
</feature>
<dbReference type="InParanoid" id="F4P5F6"/>
<dbReference type="GeneID" id="18243624"/>
<name>F4P5F6_BATDJ</name>
<dbReference type="InterPro" id="IPR010699">
    <property type="entry name" value="DUF1275"/>
</dbReference>
<dbReference type="RefSeq" id="XP_006680141.1">
    <property type="nucleotide sequence ID" value="XM_006680078.1"/>
</dbReference>
<feature type="transmembrane region" description="Helical" evidence="2">
    <location>
        <begin position="73"/>
        <end position="95"/>
    </location>
</feature>
<feature type="transmembrane region" description="Helical" evidence="2">
    <location>
        <begin position="102"/>
        <end position="124"/>
    </location>
</feature>
<keyword evidence="2" id="KW-0812">Transmembrane</keyword>
<dbReference type="EMBL" id="GL882886">
    <property type="protein sequence ID" value="EGF79406.1"/>
    <property type="molecule type" value="Genomic_DNA"/>
</dbReference>
<sequence length="350" mass="38347">MNNLPEREFYTIVAGGVALAANAGFINVVSMAGYFQASAMNRCTTQYIVCAVSHVTGSVSRVAISAVQQDWETFLLVVSIIVSFTFGSFMAGFIVGDNRFKLGANYGITLCIESAALFTSFMFLRRELVLGEWAAAFACGLQNAMVTSYSGLAVRTTHMTGIATDVGNILGQACRSDTKAELWRLKVHVPILFGFIAGGMCGQIAWLSIHEYALLVPCIFTGGVAALYLTLPFIKDAAEQIKHALPHELHFMDNYEGDPRKYQEYHKEQLLKQVDHYAKITGKNIDDEIQRFLNDMVGDDEIEMGVLNSVSISSTGKRDSGSSRLLSSRRGQSAYGATDEDDDLPKQINI</sequence>
<feature type="transmembrane region" description="Helical" evidence="2">
    <location>
        <begin position="212"/>
        <end position="234"/>
    </location>
</feature>
<dbReference type="Pfam" id="PF06912">
    <property type="entry name" value="DUF1275"/>
    <property type="match status" value="1"/>
</dbReference>
<feature type="transmembrane region" description="Helical" evidence="2">
    <location>
        <begin position="12"/>
        <end position="35"/>
    </location>
</feature>
<dbReference type="AlphaFoldDB" id="F4P5F6"/>
<gene>
    <name evidence="3" type="ORF">BATDEDRAFT_89799</name>
</gene>
<dbReference type="OrthoDB" id="5591616at2759"/>
<evidence type="ECO:0000313" key="3">
    <source>
        <dbReference type="EMBL" id="EGF79406.1"/>
    </source>
</evidence>
<dbReference type="Proteomes" id="UP000007241">
    <property type="component" value="Unassembled WGS sequence"/>
</dbReference>
<accession>F4P5F6</accession>
<evidence type="ECO:0000256" key="2">
    <source>
        <dbReference type="SAM" id="Phobius"/>
    </source>
</evidence>
<proteinExistence type="predicted"/>
<dbReference type="HOGENOM" id="CLU_792228_0_0_1"/>
<reference evidence="3 4" key="1">
    <citation type="submission" date="2009-12" db="EMBL/GenBank/DDBJ databases">
        <title>The draft genome of Batrachochytrium dendrobatidis.</title>
        <authorList>
            <consortium name="US DOE Joint Genome Institute (JGI-PGF)"/>
            <person name="Kuo A."/>
            <person name="Salamov A."/>
            <person name="Schmutz J."/>
            <person name="Lucas S."/>
            <person name="Pitluck S."/>
            <person name="Rosenblum E."/>
            <person name="Stajich J."/>
            <person name="Eisen M."/>
            <person name="Grigoriev I.V."/>
        </authorList>
    </citation>
    <scope>NUCLEOTIDE SEQUENCE [LARGE SCALE GENOMIC DNA]</scope>
    <source>
        <strain evidence="4">JAM81 / FGSC 10211</strain>
    </source>
</reference>
<feature type="compositionally biased region" description="Low complexity" evidence="1">
    <location>
        <begin position="322"/>
        <end position="331"/>
    </location>
</feature>
<evidence type="ECO:0000313" key="4">
    <source>
        <dbReference type="Proteomes" id="UP000007241"/>
    </source>
</evidence>
<feature type="transmembrane region" description="Helical" evidence="2">
    <location>
        <begin position="185"/>
        <end position="206"/>
    </location>
</feature>